<name>A0A9D4WL54_PEA</name>
<evidence type="ECO:0000313" key="2">
    <source>
        <dbReference type="Proteomes" id="UP001058974"/>
    </source>
</evidence>
<accession>A0A9D4WL54</accession>
<evidence type="ECO:0000313" key="1">
    <source>
        <dbReference type="EMBL" id="KAI5404848.1"/>
    </source>
</evidence>
<proteinExistence type="predicted"/>
<protein>
    <submittedName>
        <fullName evidence="1">Uncharacterized protein</fullName>
    </submittedName>
</protein>
<dbReference type="Gramene" id="Psat05G0185800-T1">
    <property type="protein sequence ID" value="KAI5404848.1"/>
    <property type="gene ID" value="KIW84_051858"/>
</dbReference>
<gene>
    <name evidence="1" type="ORF">KIW84_051858</name>
</gene>
<keyword evidence="2" id="KW-1185">Reference proteome</keyword>
<dbReference type="EMBL" id="JAMSHJ010000005">
    <property type="protein sequence ID" value="KAI5404848.1"/>
    <property type="molecule type" value="Genomic_DNA"/>
</dbReference>
<comment type="caution">
    <text evidence="1">The sequence shown here is derived from an EMBL/GenBank/DDBJ whole genome shotgun (WGS) entry which is preliminary data.</text>
</comment>
<organism evidence="1 2">
    <name type="scientific">Pisum sativum</name>
    <name type="common">Garden pea</name>
    <name type="synonym">Lathyrus oleraceus</name>
    <dbReference type="NCBI Taxonomy" id="3888"/>
    <lineage>
        <taxon>Eukaryota</taxon>
        <taxon>Viridiplantae</taxon>
        <taxon>Streptophyta</taxon>
        <taxon>Embryophyta</taxon>
        <taxon>Tracheophyta</taxon>
        <taxon>Spermatophyta</taxon>
        <taxon>Magnoliopsida</taxon>
        <taxon>eudicotyledons</taxon>
        <taxon>Gunneridae</taxon>
        <taxon>Pentapetalae</taxon>
        <taxon>rosids</taxon>
        <taxon>fabids</taxon>
        <taxon>Fabales</taxon>
        <taxon>Fabaceae</taxon>
        <taxon>Papilionoideae</taxon>
        <taxon>50 kb inversion clade</taxon>
        <taxon>NPAAA clade</taxon>
        <taxon>Hologalegina</taxon>
        <taxon>IRL clade</taxon>
        <taxon>Fabeae</taxon>
        <taxon>Lathyrus</taxon>
    </lineage>
</organism>
<dbReference type="Proteomes" id="UP001058974">
    <property type="component" value="Chromosome 5"/>
</dbReference>
<reference evidence="1 2" key="1">
    <citation type="journal article" date="2022" name="Nat. Genet.">
        <title>Improved pea reference genome and pan-genome highlight genomic features and evolutionary characteristics.</title>
        <authorList>
            <person name="Yang T."/>
            <person name="Liu R."/>
            <person name="Luo Y."/>
            <person name="Hu S."/>
            <person name="Wang D."/>
            <person name="Wang C."/>
            <person name="Pandey M.K."/>
            <person name="Ge S."/>
            <person name="Xu Q."/>
            <person name="Li N."/>
            <person name="Li G."/>
            <person name="Huang Y."/>
            <person name="Saxena R.K."/>
            <person name="Ji Y."/>
            <person name="Li M."/>
            <person name="Yan X."/>
            <person name="He Y."/>
            <person name="Liu Y."/>
            <person name="Wang X."/>
            <person name="Xiang C."/>
            <person name="Varshney R.K."/>
            <person name="Ding H."/>
            <person name="Gao S."/>
            <person name="Zong X."/>
        </authorList>
    </citation>
    <scope>NUCLEOTIDE SEQUENCE [LARGE SCALE GENOMIC DNA]</scope>
    <source>
        <strain evidence="1 2">cv. Zhongwan 6</strain>
    </source>
</reference>
<dbReference type="AlphaFoldDB" id="A0A9D4WL54"/>
<sequence length="129" mass="15043">MTPVTFRFLFQFLTARIRSDGENKCSPCSTFLKILEVVTNGILKLGENATYAQRVPNKLAKKKYCKAAYYIQLVVDSANFDKSPRLNRRMRHEIFLSNTMNEVRKSKSSNCILCDDNMNYCRREKMKIL</sequence>